<gene>
    <name evidence="10" type="ORF">NDK43_24420</name>
</gene>
<keyword evidence="1" id="KW-0547">Nucleotide-binding</keyword>
<dbReference type="PROSITE" id="PS50112">
    <property type="entry name" value="PAS"/>
    <property type="match status" value="1"/>
</dbReference>
<dbReference type="InterPro" id="IPR000014">
    <property type="entry name" value="PAS"/>
</dbReference>
<dbReference type="InterPro" id="IPR058031">
    <property type="entry name" value="AAA_lid_NorR"/>
</dbReference>
<dbReference type="Pfam" id="PF00158">
    <property type="entry name" value="Sigma54_activat"/>
    <property type="match status" value="1"/>
</dbReference>
<dbReference type="Pfam" id="PF18024">
    <property type="entry name" value="HTH_50"/>
    <property type="match status" value="1"/>
</dbReference>
<dbReference type="PROSITE" id="PS00675">
    <property type="entry name" value="SIGMA54_INTERACT_1"/>
    <property type="match status" value="1"/>
</dbReference>
<sequence>MVSGTQSPFEITVETLKKILDNSSDEIFVIDSEQRIVFVNSVCEKHYGLKPEEVVGKYNEELFAKGYWKPSIVPIVFKEKKPVSIKQTTYLGAELLTTAVPILNDQNEIELVVTTSQELQNYKSIKKEKQNNSSSNNNTSSTPITNCEKMKNILKVCEKIAKVDSTILIQGESGTGKGVLSHYIHDISMRQDKTFLKINCAALPEDLLESELFGYTEGAFTGASKYGKKGLLEIADQGTLFLDEIGEMPLSLQAKLLQVIQEKQFLPIGGHAMKKEDVRIIAATNRDLIDMVRNNQFREDLFYRLNIIDIHLPPLRERREDIIPLTYNFLYKFNKKYEMNKIISQECLDLFYWYSWPGNIRQLENVLERLVVTSDSIIQQGDLPELILKNIKPQTQNILPSNLDDAIEHVKKTLVLQSYKKYKSSRKVAKDLNISQTRAVKMISQFCEDVVE</sequence>
<evidence type="ECO:0000256" key="5">
    <source>
        <dbReference type="ARBA" id="ARBA00023163"/>
    </source>
</evidence>
<comment type="caution">
    <text evidence="10">The sequence shown here is derived from an EMBL/GenBank/DDBJ whole genome shotgun (WGS) entry which is preliminary data.</text>
</comment>
<evidence type="ECO:0000259" key="9">
    <source>
        <dbReference type="PROSITE" id="PS50112"/>
    </source>
</evidence>
<feature type="region of interest" description="Disordered" evidence="7">
    <location>
        <begin position="125"/>
        <end position="144"/>
    </location>
</feature>
<protein>
    <recommendedName>
        <fullName evidence="6">HTH-type transcriptional regulatory protein TyrR</fullName>
    </recommendedName>
</protein>
<dbReference type="EMBL" id="JAMQCR010000002">
    <property type="protein sequence ID" value="MCM2534913.1"/>
    <property type="molecule type" value="Genomic_DNA"/>
</dbReference>
<dbReference type="PANTHER" id="PTHR32071:SF57">
    <property type="entry name" value="C4-DICARBOXYLATE TRANSPORT TRANSCRIPTIONAL REGULATORY PROTEIN DCTD"/>
    <property type="match status" value="1"/>
</dbReference>
<evidence type="ECO:0000256" key="3">
    <source>
        <dbReference type="ARBA" id="ARBA00022840"/>
    </source>
</evidence>
<dbReference type="Gene3D" id="1.10.10.60">
    <property type="entry name" value="Homeodomain-like"/>
    <property type="match status" value="1"/>
</dbReference>
<feature type="domain" description="PAS" evidence="9">
    <location>
        <begin position="12"/>
        <end position="57"/>
    </location>
</feature>
<dbReference type="CDD" id="cd00130">
    <property type="entry name" value="PAS"/>
    <property type="match status" value="1"/>
</dbReference>
<dbReference type="InterPro" id="IPR002078">
    <property type="entry name" value="Sigma_54_int"/>
</dbReference>
<dbReference type="InterPro" id="IPR025944">
    <property type="entry name" value="Sigma_54_int_dom_CS"/>
</dbReference>
<evidence type="ECO:0000313" key="10">
    <source>
        <dbReference type="EMBL" id="MCM2534913.1"/>
    </source>
</evidence>
<accession>A0ABT0WF93</accession>
<keyword evidence="2" id="KW-0058">Aromatic hydrocarbons catabolism</keyword>
<dbReference type="InterPro" id="IPR003593">
    <property type="entry name" value="AAA+_ATPase"/>
</dbReference>
<feature type="compositionally biased region" description="Low complexity" evidence="7">
    <location>
        <begin position="131"/>
        <end position="142"/>
    </location>
</feature>
<evidence type="ECO:0000259" key="8">
    <source>
        <dbReference type="PROSITE" id="PS50045"/>
    </source>
</evidence>
<evidence type="ECO:0000256" key="4">
    <source>
        <dbReference type="ARBA" id="ARBA00023015"/>
    </source>
</evidence>
<dbReference type="PROSITE" id="PS50045">
    <property type="entry name" value="SIGMA54_INTERACT_4"/>
    <property type="match status" value="1"/>
</dbReference>
<dbReference type="PROSITE" id="PS00688">
    <property type="entry name" value="SIGMA54_INTERACT_3"/>
    <property type="match status" value="1"/>
</dbReference>
<dbReference type="InterPro" id="IPR030828">
    <property type="entry name" value="HTH_TyrR"/>
</dbReference>
<dbReference type="SMART" id="SM00382">
    <property type="entry name" value="AAA"/>
    <property type="match status" value="1"/>
</dbReference>
<dbReference type="NCBIfam" id="TIGR00229">
    <property type="entry name" value="sensory_box"/>
    <property type="match status" value="1"/>
</dbReference>
<keyword evidence="11" id="KW-1185">Reference proteome</keyword>
<dbReference type="Gene3D" id="3.30.450.20">
    <property type="entry name" value="PAS domain"/>
    <property type="match status" value="1"/>
</dbReference>
<keyword evidence="4" id="KW-0805">Transcription regulation</keyword>
<feature type="domain" description="Sigma-54 factor interaction" evidence="8">
    <location>
        <begin position="143"/>
        <end position="372"/>
    </location>
</feature>
<dbReference type="Pfam" id="PF00989">
    <property type="entry name" value="PAS"/>
    <property type="match status" value="1"/>
</dbReference>
<dbReference type="SUPFAM" id="SSF52540">
    <property type="entry name" value="P-loop containing nucleoside triphosphate hydrolases"/>
    <property type="match status" value="1"/>
</dbReference>
<dbReference type="SUPFAM" id="SSF55785">
    <property type="entry name" value="PYP-like sensor domain (PAS domain)"/>
    <property type="match status" value="1"/>
</dbReference>
<dbReference type="InterPro" id="IPR025662">
    <property type="entry name" value="Sigma_54_int_dom_ATP-bd_1"/>
</dbReference>
<keyword evidence="3" id="KW-0067">ATP-binding</keyword>
<evidence type="ECO:0000256" key="2">
    <source>
        <dbReference type="ARBA" id="ARBA00022797"/>
    </source>
</evidence>
<dbReference type="Gene3D" id="1.10.8.60">
    <property type="match status" value="1"/>
</dbReference>
<dbReference type="Gene3D" id="3.40.50.300">
    <property type="entry name" value="P-loop containing nucleotide triphosphate hydrolases"/>
    <property type="match status" value="1"/>
</dbReference>
<dbReference type="InterPro" id="IPR027417">
    <property type="entry name" value="P-loop_NTPase"/>
</dbReference>
<dbReference type="CDD" id="cd00009">
    <property type="entry name" value="AAA"/>
    <property type="match status" value="1"/>
</dbReference>
<dbReference type="Proteomes" id="UP001523262">
    <property type="component" value="Unassembled WGS sequence"/>
</dbReference>
<dbReference type="InterPro" id="IPR013767">
    <property type="entry name" value="PAS_fold"/>
</dbReference>
<proteinExistence type="predicted"/>
<dbReference type="SMART" id="SM00091">
    <property type="entry name" value="PAS"/>
    <property type="match status" value="1"/>
</dbReference>
<evidence type="ECO:0000313" key="11">
    <source>
        <dbReference type="Proteomes" id="UP001523262"/>
    </source>
</evidence>
<dbReference type="InterPro" id="IPR035965">
    <property type="entry name" value="PAS-like_dom_sf"/>
</dbReference>
<organism evidence="10 11">
    <name type="scientific">Neobacillus pocheonensis</name>
    <dbReference type="NCBI Taxonomy" id="363869"/>
    <lineage>
        <taxon>Bacteria</taxon>
        <taxon>Bacillati</taxon>
        <taxon>Bacillota</taxon>
        <taxon>Bacilli</taxon>
        <taxon>Bacillales</taxon>
        <taxon>Bacillaceae</taxon>
        <taxon>Neobacillus</taxon>
    </lineage>
</organism>
<evidence type="ECO:0000256" key="1">
    <source>
        <dbReference type="ARBA" id="ARBA00022741"/>
    </source>
</evidence>
<keyword evidence="5" id="KW-0804">Transcription</keyword>
<reference evidence="10 11" key="1">
    <citation type="submission" date="2022-06" db="EMBL/GenBank/DDBJ databases">
        <authorList>
            <person name="Jeon C.O."/>
        </authorList>
    </citation>
    <scope>NUCLEOTIDE SEQUENCE [LARGE SCALE GENOMIC DNA]</scope>
    <source>
        <strain evidence="10 11">KCTC 13943</strain>
    </source>
</reference>
<evidence type="ECO:0000256" key="7">
    <source>
        <dbReference type="SAM" id="MobiDB-lite"/>
    </source>
</evidence>
<dbReference type="PANTHER" id="PTHR32071">
    <property type="entry name" value="TRANSCRIPTIONAL REGULATORY PROTEIN"/>
    <property type="match status" value="1"/>
</dbReference>
<dbReference type="Pfam" id="PF25601">
    <property type="entry name" value="AAA_lid_14"/>
    <property type="match status" value="1"/>
</dbReference>
<name>A0ABT0WF93_9BACI</name>
<evidence type="ECO:0000256" key="6">
    <source>
        <dbReference type="ARBA" id="ARBA00029500"/>
    </source>
</evidence>